<dbReference type="InterPro" id="IPR011016">
    <property type="entry name" value="Znf_RING-CH"/>
</dbReference>
<evidence type="ECO:0000256" key="2">
    <source>
        <dbReference type="ARBA" id="ARBA00012483"/>
    </source>
</evidence>
<dbReference type="SUPFAM" id="SSF57850">
    <property type="entry name" value="RING/U-box"/>
    <property type="match status" value="1"/>
</dbReference>
<keyword evidence="6" id="KW-0862">Zinc</keyword>
<comment type="similarity">
    <text evidence="7">Belongs to the RING-type zinc finger family. ATL subfamily.</text>
</comment>
<evidence type="ECO:0000259" key="9">
    <source>
        <dbReference type="PROSITE" id="PS50089"/>
    </source>
</evidence>
<reference evidence="10" key="1">
    <citation type="journal article" date="2018" name="Nat. Plants">
        <title>Whole-genome landscape of Medicago truncatula symbiotic genes.</title>
        <authorList>
            <person name="Pecrix Y."/>
            <person name="Gamas P."/>
            <person name="Carrere S."/>
        </authorList>
    </citation>
    <scope>NUCLEOTIDE SEQUENCE</scope>
    <source>
        <tissue evidence="10">Leaves</tissue>
    </source>
</reference>
<evidence type="ECO:0000256" key="6">
    <source>
        <dbReference type="ARBA" id="ARBA00022833"/>
    </source>
</evidence>
<evidence type="ECO:0000256" key="3">
    <source>
        <dbReference type="ARBA" id="ARBA00022723"/>
    </source>
</evidence>
<dbReference type="GO" id="GO:0061630">
    <property type="term" value="F:ubiquitin protein ligase activity"/>
    <property type="evidence" value="ECO:0007669"/>
    <property type="project" value="UniProtKB-EC"/>
</dbReference>
<evidence type="ECO:0000256" key="1">
    <source>
        <dbReference type="ARBA" id="ARBA00000900"/>
    </source>
</evidence>
<dbReference type="EMBL" id="PSQE01000007">
    <property type="protein sequence ID" value="RHN47948.1"/>
    <property type="molecule type" value="Genomic_DNA"/>
</dbReference>
<accession>A0A396H577</accession>
<comment type="caution">
    <text evidence="10">The sequence shown here is derived from an EMBL/GenBank/DDBJ whole genome shotgun (WGS) entry which is preliminary data.</text>
</comment>
<dbReference type="InterPro" id="IPR053238">
    <property type="entry name" value="RING-H2_zinc_finger"/>
</dbReference>
<dbReference type="InterPro" id="IPR013083">
    <property type="entry name" value="Znf_RING/FYVE/PHD"/>
</dbReference>
<dbReference type="Proteomes" id="UP000265566">
    <property type="component" value="Chromosome 7"/>
</dbReference>
<dbReference type="PANTHER" id="PTHR14155:SF627">
    <property type="entry name" value="OS06G0192800 PROTEIN"/>
    <property type="match status" value="1"/>
</dbReference>
<evidence type="ECO:0000313" key="10">
    <source>
        <dbReference type="EMBL" id="RHN47948.1"/>
    </source>
</evidence>
<evidence type="ECO:0000256" key="4">
    <source>
        <dbReference type="ARBA" id="ARBA00022771"/>
    </source>
</evidence>
<dbReference type="GO" id="GO:0008270">
    <property type="term" value="F:zinc ion binding"/>
    <property type="evidence" value="ECO:0007669"/>
    <property type="project" value="UniProtKB-KW"/>
</dbReference>
<evidence type="ECO:0000256" key="7">
    <source>
        <dbReference type="ARBA" id="ARBA00024209"/>
    </source>
</evidence>
<proteinExistence type="inferred from homology"/>
<dbReference type="AlphaFoldDB" id="A0A396H577"/>
<evidence type="ECO:0000256" key="5">
    <source>
        <dbReference type="ARBA" id="ARBA00022786"/>
    </source>
</evidence>
<protein>
    <recommendedName>
        <fullName evidence="2">RING-type E3 ubiquitin transferase</fullName>
        <ecNumber evidence="2">2.3.2.27</ecNumber>
    </recommendedName>
</protein>
<dbReference type="Gramene" id="rna42606">
    <property type="protein sequence ID" value="RHN47948.1"/>
    <property type="gene ID" value="gene42606"/>
</dbReference>
<keyword evidence="4 8" id="KW-0863">Zinc-finger</keyword>
<dbReference type="InterPro" id="IPR001841">
    <property type="entry name" value="Znf_RING"/>
</dbReference>
<organism evidence="10">
    <name type="scientific">Medicago truncatula</name>
    <name type="common">Barrel medic</name>
    <name type="synonym">Medicago tribuloides</name>
    <dbReference type="NCBI Taxonomy" id="3880"/>
    <lineage>
        <taxon>Eukaryota</taxon>
        <taxon>Viridiplantae</taxon>
        <taxon>Streptophyta</taxon>
        <taxon>Embryophyta</taxon>
        <taxon>Tracheophyta</taxon>
        <taxon>Spermatophyta</taxon>
        <taxon>Magnoliopsida</taxon>
        <taxon>eudicotyledons</taxon>
        <taxon>Gunneridae</taxon>
        <taxon>Pentapetalae</taxon>
        <taxon>rosids</taxon>
        <taxon>fabids</taxon>
        <taxon>Fabales</taxon>
        <taxon>Fabaceae</taxon>
        <taxon>Papilionoideae</taxon>
        <taxon>50 kb inversion clade</taxon>
        <taxon>NPAAA clade</taxon>
        <taxon>Hologalegina</taxon>
        <taxon>IRL clade</taxon>
        <taxon>Trifolieae</taxon>
        <taxon>Medicago</taxon>
    </lineage>
</organism>
<dbReference type="Pfam" id="PF13639">
    <property type="entry name" value="zf-RING_2"/>
    <property type="match status" value="1"/>
</dbReference>
<dbReference type="SMART" id="SM00744">
    <property type="entry name" value="RINGv"/>
    <property type="match status" value="1"/>
</dbReference>
<dbReference type="PANTHER" id="PTHR14155">
    <property type="entry name" value="RING FINGER DOMAIN-CONTAINING"/>
    <property type="match status" value="1"/>
</dbReference>
<feature type="domain" description="RING-type" evidence="9">
    <location>
        <begin position="158"/>
        <end position="201"/>
    </location>
</feature>
<sequence>MDSDISFIISPIEDPTFTIPKDDPFRKDFYINFHYIQVNFPLHLNASNSFSACRTTMNRIFSIPCDILCNCDDANTLLYNTFSSMPISPHILKQILLEIGKYAKEMIASNDDSWGMNAKLFVYTWYIEDEDAVKAVLAMDDLKKVGMDQSSCYSMDQCSICLEELFKGSKSECVMTECLHVFHKECIFQWFKRSLTCPLCRNDKIF</sequence>
<gene>
    <name evidence="10" type="ORF">MtrunA17_Chr7g0258491</name>
</gene>
<dbReference type="SMART" id="SM00184">
    <property type="entry name" value="RING"/>
    <property type="match status" value="1"/>
</dbReference>
<evidence type="ECO:0000256" key="8">
    <source>
        <dbReference type="PROSITE-ProRule" id="PRU00175"/>
    </source>
</evidence>
<dbReference type="EC" id="2.3.2.27" evidence="2"/>
<keyword evidence="5" id="KW-0833">Ubl conjugation pathway</keyword>
<comment type="catalytic activity">
    <reaction evidence="1">
        <text>S-ubiquitinyl-[E2 ubiquitin-conjugating enzyme]-L-cysteine + [acceptor protein]-L-lysine = [E2 ubiquitin-conjugating enzyme]-L-cysteine + N(6)-ubiquitinyl-[acceptor protein]-L-lysine.</text>
        <dbReference type="EC" id="2.3.2.27"/>
    </reaction>
</comment>
<dbReference type="PROSITE" id="PS50089">
    <property type="entry name" value="ZF_RING_2"/>
    <property type="match status" value="1"/>
</dbReference>
<name>A0A396H577_MEDTR</name>
<dbReference type="Gene3D" id="3.30.40.10">
    <property type="entry name" value="Zinc/RING finger domain, C3HC4 (zinc finger)"/>
    <property type="match status" value="1"/>
</dbReference>
<keyword evidence="3" id="KW-0479">Metal-binding</keyword>